<keyword evidence="4" id="KW-0255">Endonuclease</keyword>
<dbReference type="Pfam" id="PF21431">
    <property type="entry name" value="Col-Pyo_DNase"/>
    <property type="match status" value="1"/>
</dbReference>
<accession>A0ABT2R2Q5</accession>
<dbReference type="SMART" id="SM00507">
    <property type="entry name" value="HNHc"/>
    <property type="match status" value="1"/>
</dbReference>
<evidence type="ECO:0000313" key="10">
    <source>
        <dbReference type="EMBL" id="MCU5784049.1"/>
    </source>
</evidence>
<feature type="region of interest" description="Disordered" evidence="8">
    <location>
        <begin position="54"/>
        <end position="79"/>
    </location>
</feature>
<dbReference type="SUPFAM" id="SSF54060">
    <property type="entry name" value="His-Me finger endonucleases"/>
    <property type="match status" value="1"/>
</dbReference>
<name>A0ABT2R2Q5_9GAMM</name>
<keyword evidence="11" id="KW-1185">Reference proteome</keyword>
<evidence type="ECO:0000256" key="8">
    <source>
        <dbReference type="SAM" id="MobiDB-lite"/>
    </source>
</evidence>
<sequence>MFSAVVIGALIPQRMGDGTLTEEQLQSMGRAPFVRKDDAVGKREKYEIHHRHPISEGGQVYDMDNMGVVTPKSHIGTHR</sequence>
<dbReference type="RefSeq" id="WP_262461730.1">
    <property type="nucleotide sequence ID" value="NZ_ARXS01000024.1"/>
</dbReference>
<dbReference type="InterPro" id="IPR037146">
    <property type="entry name" value="Colicin/pyocin_DNase_dom_sf"/>
</dbReference>
<dbReference type="Proteomes" id="UP001064106">
    <property type="component" value="Unassembled WGS sequence"/>
</dbReference>
<protein>
    <submittedName>
        <fullName evidence="10">Colicin-E2</fullName>
    </submittedName>
</protein>
<evidence type="ECO:0000256" key="4">
    <source>
        <dbReference type="ARBA" id="ARBA00022759"/>
    </source>
</evidence>
<keyword evidence="5" id="KW-0378">Hydrolase</keyword>
<comment type="similarity">
    <text evidence="1">Belongs to the colicin/pyosin nuclease family.</text>
</comment>
<keyword evidence="3" id="KW-0540">Nuclease</keyword>
<keyword evidence="6" id="KW-0044">Antibiotic</keyword>
<evidence type="ECO:0000256" key="1">
    <source>
        <dbReference type="ARBA" id="ARBA00006811"/>
    </source>
</evidence>
<feature type="domain" description="HNH nuclease" evidence="9">
    <location>
        <begin position="28"/>
        <end position="75"/>
    </location>
</feature>
<dbReference type="Gene3D" id="3.90.540.10">
    <property type="entry name" value="Colicin/pyocin, DNase domain"/>
    <property type="match status" value="1"/>
</dbReference>
<organism evidence="10 11">
    <name type="scientific">Alloalcanivorax balearicus MACL04</name>
    <dbReference type="NCBI Taxonomy" id="1177182"/>
    <lineage>
        <taxon>Bacteria</taxon>
        <taxon>Pseudomonadati</taxon>
        <taxon>Pseudomonadota</taxon>
        <taxon>Gammaproteobacteria</taxon>
        <taxon>Oceanospirillales</taxon>
        <taxon>Alcanivoracaceae</taxon>
        <taxon>Alloalcanivorax</taxon>
    </lineage>
</organism>
<dbReference type="EMBL" id="ARXS01000024">
    <property type="protein sequence ID" value="MCU5784049.1"/>
    <property type="molecule type" value="Genomic_DNA"/>
</dbReference>
<dbReference type="InterPro" id="IPR044925">
    <property type="entry name" value="His-Me_finger_sf"/>
</dbReference>
<keyword evidence="2" id="KW-0929">Antimicrobial</keyword>
<dbReference type="InterPro" id="IPR003615">
    <property type="entry name" value="HNH_nuc"/>
</dbReference>
<evidence type="ECO:0000313" key="11">
    <source>
        <dbReference type="Proteomes" id="UP001064106"/>
    </source>
</evidence>
<evidence type="ECO:0000256" key="3">
    <source>
        <dbReference type="ARBA" id="ARBA00022722"/>
    </source>
</evidence>
<keyword evidence="7" id="KW-0078">Bacteriocin</keyword>
<comment type="caution">
    <text evidence="10">The sequence shown here is derived from an EMBL/GenBank/DDBJ whole genome shotgun (WGS) entry which is preliminary data.</text>
</comment>
<proteinExistence type="inferred from homology"/>
<evidence type="ECO:0000256" key="5">
    <source>
        <dbReference type="ARBA" id="ARBA00022801"/>
    </source>
</evidence>
<reference evidence="10" key="1">
    <citation type="submission" date="2012-09" db="EMBL/GenBank/DDBJ databases">
        <title>Genome Sequence of alkane-degrading Bacterium Alcanivorax balearicus MACL04.</title>
        <authorList>
            <person name="Lai Q."/>
            <person name="Shao Z."/>
        </authorList>
    </citation>
    <scope>NUCLEOTIDE SEQUENCE</scope>
    <source>
        <strain evidence="10">MACL04</strain>
    </source>
</reference>
<evidence type="ECO:0000259" key="9">
    <source>
        <dbReference type="SMART" id="SM00507"/>
    </source>
</evidence>
<evidence type="ECO:0000256" key="7">
    <source>
        <dbReference type="ARBA" id="ARBA00023048"/>
    </source>
</evidence>
<gene>
    <name evidence="10" type="ORF">MA04_03349</name>
</gene>
<evidence type="ECO:0000256" key="2">
    <source>
        <dbReference type="ARBA" id="ARBA00022529"/>
    </source>
</evidence>
<evidence type="ECO:0000256" key="6">
    <source>
        <dbReference type="ARBA" id="ARBA00023022"/>
    </source>
</evidence>